<accession>A0A0U3MIY9</accession>
<dbReference type="KEGG" id="rdp:RD2015_3071"/>
<evidence type="ECO:0000313" key="2">
    <source>
        <dbReference type="Proteomes" id="UP000060699"/>
    </source>
</evidence>
<dbReference type="AlphaFoldDB" id="A0A0U3MIY9"/>
<organism evidence="1 2">
    <name type="scientific">Roseateles depolymerans</name>
    <dbReference type="NCBI Taxonomy" id="76731"/>
    <lineage>
        <taxon>Bacteria</taxon>
        <taxon>Pseudomonadati</taxon>
        <taxon>Pseudomonadota</taxon>
        <taxon>Betaproteobacteria</taxon>
        <taxon>Burkholderiales</taxon>
        <taxon>Sphaerotilaceae</taxon>
        <taxon>Roseateles</taxon>
    </lineage>
</organism>
<reference evidence="1 2" key="1">
    <citation type="submission" date="2015-12" db="EMBL/GenBank/DDBJ databases">
        <title>Complete genome of Roseateles depolymerans KCTC 42856.</title>
        <authorList>
            <person name="Kim K.M."/>
        </authorList>
    </citation>
    <scope>NUCLEOTIDE SEQUENCE [LARGE SCALE GENOMIC DNA]</scope>
    <source>
        <strain evidence="1 2">KCTC 42856</strain>
    </source>
</reference>
<dbReference type="EMBL" id="CP013729">
    <property type="protein sequence ID" value="ALV07532.1"/>
    <property type="molecule type" value="Genomic_DNA"/>
</dbReference>
<dbReference type="RefSeq" id="WP_116001354.1">
    <property type="nucleotide sequence ID" value="NZ_CP013729.1"/>
</dbReference>
<sequence length="159" mass="16859" precursor="true">MKPLNILRTSRSAAAMILLTGAIGVASAQSLPVEWKMLGSFTGPAPTGNSGECDGLRVDLWEYTKSRTTTIAGVLAAEGASCRTPAVAISNVQYRKSTREISFFVAPPGATEAKQVYEFSGVIESNALTGILKTHTRPAMGTEGGQVEVMSTPLKLERR</sequence>
<gene>
    <name evidence="1" type="ORF">RD2015_3071</name>
</gene>
<protein>
    <submittedName>
        <fullName evidence="1">Uncharacterized protein</fullName>
    </submittedName>
</protein>
<evidence type="ECO:0000313" key="1">
    <source>
        <dbReference type="EMBL" id="ALV07532.1"/>
    </source>
</evidence>
<keyword evidence="2" id="KW-1185">Reference proteome</keyword>
<dbReference type="Proteomes" id="UP000060699">
    <property type="component" value="Chromosome"/>
</dbReference>
<proteinExistence type="predicted"/>
<name>A0A0U3MIY9_9BURK</name>